<dbReference type="SMART" id="SM00225">
    <property type="entry name" value="BTB"/>
    <property type="match status" value="1"/>
</dbReference>
<evidence type="ECO:0000313" key="4">
    <source>
        <dbReference type="EMBL" id="WAR22419.1"/>
    </source>
</evidence>
<feature type="region of interest" description="Disordered" evidence="2">
    <location>
        <begin position="1"/>
        <end position="25"/>
    </location>
</feature>
<feature type="coiled-coil region" evidence="1">
    <location>
        <begin position="247"/>
        <end position="389"/>
    </location>
</feature>
<name>A0ABY7FMN7_MYAAR</name>
<evidence type="ECO:0000256" key="2">
    <source>
        <dbReference type="SAM" id="MobiDB-lite"/>
    </source>
</evidence>
<dbReference type="PANTHER" id="PTHR22744">
    <property type="entry name" value="HELIX LOOP HELIX PROTEIN 21-RELATED"/>
    <property type="match status" value="1"/>
</dbReference>
<dbReference type="EMBL" id="CP111023">
    <property type="protein sequence ID" value="WAR22419.1"/>
    <property type="molecule type" value="Genomic_DNA"/>
</dbReference>
<protein>
    <recommendedName>
        <fullName evidence="3">BTB domain-containing protein</fullName>
    </recommendedName>
</protein>
<evidence type="ECO:0000259" key="3">
    <source>
        <dbReference type="PROSITE" id="PS50097"/>
    </source>
</evidence>
<feature type="domain" description="BTB" evidence="3">
    <location>
        <begin position="26"/>
        <end position="138"/>
    </location>
</feature>
<dbReference type="Proteomes" id="UP001164746">
    <property type="component" value="Chromosome 12"/>
</dbReference>
<evidence type="ECO:0000256" key="1">
    <source>
        <dbReference type="SAM" id="Coils"/>
    </source>
</evidence>
<dbReference type="InterPro" id="IPR011333">
    <property type="entry name" value="SKP1/BTB/POZ_sf"/>
</dbReference>
<dbReference type="PANTHER" id="PTHR22744:SF14">
    <property type="entry name" value="BTB DOMAIN-CONTAINING PROTEIN-RELATED"/>
    <property type="match status" value="1"/>
</dbReference>
<accession>A0ABY7FMN7</accession>
<proteinExistence type="predicted"/>
<keyword evidence="5" id="KW-1185">Reference proteome</keyword>
<evidence type="ECO:0000313" key="5">
    <source>
        <dbReference type="Proteomes" id="UP001164746"/>
    </source>
</evidence>
<gene>
    <name evidence="4" type="ORF">MAR_016393</name>
</gene>
<dbReference type="Pfam" id="PF00651">
    <property type="entry name" value="BTB"/>
    <property type="match status" value="1"/>
</dbReference>
<sequence>MPNKKDGRDQKRNKEEKEKEKEDGDEEVVIMVDGKQFHFSSELLSRHSSVFKQQIKDHKRQQRRFDRLEDDMQYLDVADCMDFEDVSEIGIVIEDFKYSEVKPALDMLLCQGKASDLSQKKIRKILPFLYKYEITKLKDLCEQKLQSLLSSSDNADHKSALDHLYLAEKYSLKRLKSVCIDLCATDTSTANRNNVTKDKHVVEKTKIEILNLMFEKTEKRYEYKLQRIQSDMNKRCRQIETNREKFMEQTEQWKKDMSDKVQEALNEGDQIHADQNEALKKPAKEWDRIYAEISKSIQNAENKGEQIQEDLFEKIQQAVKEGKKMHAEITKVRQCKINEALEESLRENYDLYDQLDQQSVELDERNKRLTEAEIEIEKANLLTDKVNAKLHKYMQKDHELNTWMKWAKPVKEYGEGCACFRHVQYRKCSAVN</sequence>
<dbReference type="Gene3D" id="3.30.710.10">
    <property type="entry name" value="Potassium Channel Kv1.1, Chain A"/>
    <property type="match status" value="1"/>
</dbReference>
<feature type="compositionally biased region" description="Basic and acidic residues" evidence="2">
    <location>
        <begin position="1"/>
        <end position="22"/>
    </location>
</feature>
<dbReference type="InterPro" id="IPR000210">
    <property type="entry name" value="BTB/POZ_dom"/>
</dbReference>
<reference evidence="4" key="1">
    <citation type="submission" date="2022-11" db="EMBL/GenBank/DDBJ databases">
        <title>Centuries of genome instability and evolution in soft-shell clam transmissible cancer (bioRxiv).</title>
        <authorList>
            <person name="Hart S.F.M."/>
            <person name="Yonemitsu M.A."/>
            <person name="Giersch R.M."/>
            <person name="Beal B.F."/>
            <person name="Arriagada G."/>
            <person name="Davis B.W."/>
            <person name="Ostrander E.A."/>
            <person name="Goff S.P."/>
            <person name="Metzger M.J."/>
        </authorList>
    </citation>
    <scope>NUCLEOTIDE SEQUENCE</scope>
    <source>
        <strain evidence="4">MELC-2E11</strain>
        <tissue evidence="4">Siphon/mantle</tissue>
    </source>
</reference>
<keyword evidence="1" id="KW-0175">Coiled coil</keyword>
<dbReference type="PROSITE" id="PS50097">
    <property type="entry name" value="BTB"/>
    <property type="match status" value="1"/>
</dbReference>
<organism evidence="4 5">
    <name type="scientific">Mya arenaria</name>
    <name type="common">Soft-shell clam</name>
    <dbReference type="NCBI Taxonomy" id="6604"/>
    <lineage>
        <taxon>Eukaryota</taxon>
        <taxon>Metazoa</taxon>
        <taxon>Spiralia</taxon>
        <taxon>Lophotrochozoa</taxon>
        <taxon>Mollusca</taxon>
        <taxon>Bivalvia</taxon>
        <taxon>Autobranchia</taxon>
        <taxon>Heteroconchia</taxon>
        <taxon>Euheterodonta</taxon>
        <taxon>Imparidentia</taxon>
        <taxon>Neoheterodontei</taxon>
        <taxon>Myida</taxon>
        <taxon>Myoidea</taxon>
        <taxon>Myidae</taxon>
        <taxon>Mya</taxon>
    </lineage>
</organism>
<dbReference type="SUPFAM" id="SSF54695">
    <property type="entry name" value="POZ domain"/>
    <property type="match status" value="1"/>
</dbReference>